<evidence type="ECO:0008006" key="3">
    <source>
        <dbReference type="Google" id="ProtNLM"/>
    </source>
</evidence>
<dbReference type="Proteomes" id="UP000252995">
    <property type="component" value="Unassembled WGS sequence"/>
</dbReference>
<evidence type="ECO:0000313" key="1">
    <source>
        <dbReference type="EMBL" id="RBP25604.1"/>
    </source>
</evidence>
<dbReference type="AlphaFoldDB" id="A0A366GF74"/>
<comment type="caution">
    <text evidence="1">The sequence shown here is derived from an EMBL/GenBank/DDBJ whole genome shotgun (WGS) entry which is preliminary data.</text>
</comment>
<evidence type="ECO:0000313" key="2">
    <source>
        <dbReference type="Proteomes" id="UP000252995"/>
    </source>
</evidence>
<reference evidence="1 2" key="1">
    <citation type="submission" date="2018-06" db="EMBL/GenBank/DDBJ databases">
        <title>Freshwater and sediment microbial communities from various areas in North America, analyzing microbe dynamics in response to fracking.</title>
        <authorList>
            <person name="Lamendella R."/>
        </authorList>
    </citation>
    <scope>NUCLEOTIDE SEQUENCE [LARGE SCALE GENOMIC DNA]</scope>
    <source>
        <strain evidence="1 2">114J</strain>
    </source>
</reference>
<accession>A0A366GF74</accession>
<name>A0A366GF74_9GAMM</name>
<sequence length="330" mass="34469">MRFNSRILPGVAIVATGVLAGCGGGGGDDGGSKTTALQLDPANYGEQPAAIRNMSDLDAATSMYQDVSEIQAFVSDVGYALGSTTVSAAATTTAASELCSVENGNLKVTEELGETGEYYEYRFDNCVVPNYTPTLLLDGYVVMDIQVSSDVSKMVMAESYNISGKLGAEQMPIGIVGKQTMTAVMRSETDMTIDISTPALEYLYGDQYTALRDSRISMALKGDTVSLSMNSQLVGSALNGYLTVTTPTAIVGNQYTDCPSSGHMKVEGDGVVEVRYGSNTATGTGTEVLLNGSQVEYYDGCPVDMPLPSGGVTVLDLNGSADKTVALPAQ</sequence>
<proteinExistence type="predicted"/>
<gene>
    <name evidence="1" type="ORF">DET50_12218</name>
</gene>
<organism evidence="1 2">
    <name type="scientific">Marinobacter pelagius</name>
    <dbReference type="NCBI Taxonomy" id="379482"/>
    <lineage>
        <taxon>Bacteria</taxon>
        <taxon>Pseudomonadati</taxon>
        <taxon>Pseudomonadota</taxon>
        <taxon>Gammaproteobacteria</taxon>
        <taxon>Pseudomonadales</taxon>
        <taxon>Marinobacteraceae</taxon>
        <taxon>Marinobacter</taxon>
    </lineage>
</organism>
<dbReference type="PROSITE" id="PS51257">
    <property type="entry name" value="PROKAR_LIPOPROTEIN"/>
    <property type="match status" value="1"/>
</dbReference>
<dbReference type="EMBL" id="QNRO01000022">
    <property type="protein sequence ID" value="RBP25604.1"/>
    <property type="molecule type" value="Genomic_DNA"/>
</dbReference>
<protein>
    <recommendedName>
        <fullName evidence="3">Lipoprotein</fullName>
    </recommendedName>
</protein>